<evidence type="ECO:0000259" key="2">
    <source>
        <dbReference type="PROSITE" id="PS50937"/>
    </source>
</evidence>
<evidence type="ECO:0000256" key="1">
    <source>
        <dbReference type="ARBA" id="ARBA00023125"/>
    </source>
</evidence>
<keyword evidence="1" id="KW-0238">DNA-binding</keyword>
<gene>
    <name evidence="3" type="ORF">BA062_36680</name>
</gene>
<dbReference type="PANTHER" id="PTHR30204:SF93">
    <property type="entry name" value="HTH MERR-TYPE DOMAIN-CONTAINING PROTEIN"/>
    <property type="match status" value="1"/>
</dbReference>
<accession>A0A318LD11</accession>
<dbReference type="EMBL" id="MASU01000023">
    <property type="protein sequence ID" value="PXY17993.1"/>
    <property type="molecule type" value="Genomic_DNA"/>
</dbReference>
<dbReference type="AlphaFoldDB" id="A0A318LD11"/>
<dbReference type="InterPro" id="IPR009061">
    <property type="entry name" value="DNA-bd_dom_put_sf"/>
</dbReference>
<dbReference type="SUPFAM" id="SSF46955">
    <property type="entry name" value="Putative DNA-binding domain"/>
    <property type="match status" value="1"/>
</dbReference>
<dbReference type="CDD" id="cd00592">
    <property type="entry name" value="HTH_MerR-like"/>
    <property type="match status" value="1"/>
</dbReference>
<dbReference type="InterPro" id="IPR047057">
    <property type="entry name" value="MerR_fam"/>
</dbReference>
<evidence type="ECO:0000313" key="4">
    <source>
        <dbReference type="Proteomes" id="UP000247892"/>
    </source>
</evidence>
<comment type="caution">
    <text evidence="3">The sequence shown here is derived from an EMBL/GenBank/DDBJ whole genome shotgun (WGS) entry which is preliminary data.</text>
</comment>
<proteinExistence type="predicted"/>
<dbReference type="RefSeq" id="WP_110343849.1">
    <property type="nucleotide sequence ID" value="NZ_MASU01000023.1"/>
</dbReference>
<organism evidence="3 4">
    <name type="scientific">Prauserella flavalba</name>
    <dbReference type="NCBI Taxonomy" id="1477506"/>
    <lineage>
        <taxon>Bacteria</taxon>
        <taxon>Bacillati</taxon>
        <taxon>Actinomycetota</taxon>
        <taxon>Actinomycetes</taxon>
        <taxon>Pseudonocardiales</taxon>
        <taxon>Pseudonocardiaceae</taxon>
        <taxon>Prauserella</taxon>
    </lineage>
</organism>
<feature type="domain" description="HTH merR-type" evidence="2">
    <location>
        <begin position="20"/>
        <end position="89"/>
    </location>
</feature>
<dbReference type="InterPro" id="IPR000551">
    <property type="entry name" value="MerR-type_HTH_dom"/>
</dbReference>
<evidence type="ECO:0000313" key="3">
    <source>
        <dbReference type="EMBL" id="PXY17993.1"/>
    </source>
</evidence>
<dbReference type="Gene3D" id="1.10.1660.10">
    <property type="match status" value="1"/>
</dbReference>
<dbReference type="PROSITE" id="PS50937">
    <property type="entry name" value="HTH_MERR_2"/>
    <property type="match status" value="1"/>
</dbReference>
<dbReference type="GO" id="GO:0003700">
    <property type="term" value="F:DNA-binding transcription factor activity"/>
    <property type="evidence" value="ECO:0007669"/>
    <property type="project" value="InterPro"/>
</dbReference>
<dbReference type="PANTHER" id="PTHR30204">
    <property type="entry name" value="REDOX-CYCLING DRUG-SENSING TRANSCRIPTIONAL ACTIVATOR SOXR"/>
    <property type="match status" value="1"/>
</dbReference>
<sequence length="328" mass="36418">MLDPPVAGDSSLDVVQGVSVFTIGELARRTGLPVKTIRFYSDEGLLPPTDRTHAGYRLYDAKALARLELVRTLRELGIGLADVDKVLARAESISALASKHVEVLDEQIRVLRLRRAVLRAVAKRRSELDEVQLMNRLASMSDEERKRLVDEFWHEVTEGLDVDSEFYAHMRSAKPELPDDPSPEQLEAWVEFAELVQDADFRALIRGMGEQQAERRARGEDIDTFSQAQKDAWCGWSERAQAALDAGLPPDGDEGRALADDIAQLSHAEGESDTPEYRAKLAEQLAAGADPRGERYWQLMAIINGWPPIPSQNAAAQWIVAALRASIA</sequence>
<reference evidence="3 4" key="1">
    <citation type="submission" date="2016-07" db="EMBL/GenBank/DDBJ databases">
        <title>Draft genome sequence of Prauserella sp. YIM 121212, isolated from alkaline soil.</title>
        <authorList>
            <person name="Ruckert C."/>
            <person name="Albersmeier A."/>
            <person name="Jiang C.-L."/>
            <person name="Jiang Y."/>
            <person name="Kalinowski J."/>
            <person name="Schneider O."/>
            <person name="Winkler A."/>
            <person name="Zotchev S.B."/>
        </authorList>
    </citation>
    <scope>NUCLEOTIDE SEQUENCE [LARGE SCALE GENOMIC DNA]</scope>
    <source>
        <strain evidence="3 4">YIM 121212</strain>
    </source>
</reference>
<dbReference type="SMART" id="SM00422">
    <property type="entry name" value="HTH_MERR"/>
    <property type="match status" value="1"/>
</dbReference>
<dbReference type="GO" id="GO:0003677">
    <property type="term" value="F:DNA binding"/>
    <property type="evidence" value="ECO:0007669"/>
    <property type="project" value="UniProtKB-KW"/>
</dbReference>
<dbReference type="Proteomes" id="UP000247892">
    <property type="component" value="Unassembled WGS sequence"/>
</dbReference>
<name>A0A318LD11_9PSEU</name>
<dbReference type="Pfam" id="PF13411">
    <property type="entry name" value="MerR_1"/>
    <property type="match status" value="1"/>
</dbReference>
<dbReference type="OrthoDB" id="9809391at2"/>
<dbReference type="PRINTS" id="PR00040">
    <property type="entry name" value="HTHMERR"/>
</dbReference>
<protein>
    <submittedName>
        <fullName evidence="3">MerR family transcriptional regulator</fullName>
    </submittedName>
</protein>
<keyword evidence="4" id="KW-1185">Reference proteome</keyword>